<dbReference type="InterPro" id="IPR013087">
    <property type="entry name" value="Znf_C2H2_type"/>
</dbReference>
<accession>A0ABM1SLM7</accession>
<feature type="domain" description="C2H2-type" evidence="1">
    <location>
        <begin position="146"/>
        <end position="168"/>
    </location>
</feature>
<organism evidence="2 5">
    <name type="scientific">Limulus polyphemus</name>
    <name type="common">Atlantic horseshoe crab</name>
    <dbReference type="NCBI Taxonomy" id="6850"/>
    <lineage>
        <taxon>Eukaryota</taxon>
        <taxon>Metazoa</taxon>
        <taxon>Ecdysozoa</taxon>
        <taxon>Arthropoda</taxon>
        <taxon>Chelicerata</taxon>
        <taxon>Merostomata</taxon>
        <taxon>Xiphosura</taxon>
        <taxon>Limulidae</taxon>
        <taxon>Limulus</taxon>
    </lineage>
</organism>
<evidence type="ECO:0000313" key="3">
    <source>
        <dbReference type="RefSeq" id="XP_013777062.1"/>
    </source>
</evidence>
<dbReference type="GeneID" id="106461758"/>
<dbReference type="Proteomes" id="UP000694941">
    <property type="component" value="Unplaced"/>
</dbReference>
<evidence type="ECO:0000313" key="5">
    <source>
        <dbReference type="RefSeq" id="XP_022244533.1"/>
    </source>
</evidence>
<keyword evidence="2" id="KW-1185">Reference proteome</keyword>
<dbReference type="SMART" id="SM00355">
    <property type="entry name" value="ZnF_C2H2"/>
    <property type="match status" value="3"/>
</dbReference>
<dbReference type="InterPro" id="IPR036236">
    <property type="entry name" value="Znf_C2H2_sf"/>
</dbReference>
<dbReference type="RefSeq" id="XP_013777062.1">
    <property type="nucleotide sequence ID" value="XM_013921608.2"/>
</dbReference>
<dbReference type="SUPFAM" id="SSF57667">
    <property type="entry name" value="beta-beta-alpha zinc fingers"/>
    <property type="match status" value="2"/>
</dbReference>
<feature type="domain" description="C2H2-type" evidence="1">
    <location>
        <begin position="9"/>
        <end position="31"/>
    </location>
</feature>
<sequence>MMNELSYFCEICAKVFTGPVPYKQHLQSEKHGKKLEMVPDRQALVKEAASNDSLFLKTETKNVDLSQSEKCLCAFHTSQNDEKELKEKCVEVIAQLSKTEGSPSSSALSPEVIEDSKSKEKVLDKNIQLRLEDFITKEFRNCSFVCKYCSVNFTGPECAKQHFKSPKHLKRIQMLAFAEKFKKAFATDSIEESDNEVSERRSDVETKEKTLELIEQPEGDENNSETRNEIPKTIISQSIKVNDLNRCTNVESSTSDCFEKQINKVSVHRCTGKYSGDIRAELKCEICNISSFCDIKEAFRHYESEEHVSKKRASMH</sequence>
<evidence type="ECO:0000313" key="2">
    <source>
        <dbReference type="Proteomes" id="UP000694941"/>
    </source>
</evidence>
<dbReference type="Gene3D" id="3.30.160.60">
    <property type="entry name" value="Classic Zinc Finger"/>
    <property type="match status" value="2"/>
</dbReference>
<gene>
    <name evidence="3 4 5" type="primary">LOC106461758</name>
</gene>
<protein>
    <submittedName>
        <fullName evidence="3 4">Uncharacterized protein LOC106461758</fullName>
    </submittedName>
</protein>
<dbReference type="SMART" id="SM00451">
    <property type="entry name" value="ZnF_U1"/>
    <property type="match status" value="2"/>
</dbReference>
<evidence type="ECO:0000313" key="4">
    <source>
        <dbReference type="RefSeq" id="XP_022244528.1"/>
    </source>
</evidence>
<dbReference type="RefSeq" id="XP_022244528.1">
    <property type="nucleotide sequence ID" value="XM_022388820.1"/>
</dbReference>
<proteinExistence type="predicted"/>
<dbReference type="InterPro" id="IPR003604">
    <property type="entry name" value="Matrin/U1-like-C_Znf_C2H2"/>
</dbReference>
<name>A0ABM1SLM7_LIMPO</name>
<reference evidence="3 4" key="1">
    <citation type="submission" date="2025-05" db="UniProtKB">
        <authorList>
            <consortium name="RefSeq"/>
        </authorList>
    </citation>
    <scope>IDENTIFICATION</scope>
    <source>
        <tissue evidence="3 4">Muscle</tissue>
    </source>
</reference>
<evidence type="ECO:0000259" key="1">
    <source>
        <dbReference type="PROSITE" id="PS00028"/>
    </source>
</evidence>
<dbReference type="RefSeq" id="XP_022244533.1">
    <property type="nucleotide sequence ID" value="XM_022388825.1"/>
</dbReference>
<dbReference type="Pfam" id="PF12874">
    <property type="entry name" value="zf-met"/>
    <property type="match status" value="2"/>
</dbReference>
<dbReference type="PROSITE" id="PS00028">
    <property type="entry name" value="ZINC_FINGER_C2H2_1"/>
    <property type="match status" value="2"/>
</dbReference>